<accession>A0AA39XZB1</accession>
<gene>
    <name evidence="2" type="ORF">B0T16DRAFT_459085</name>
</gene>
<feature type="region of interest" description="Disordered" evidence="1">
    <location>
        <begin position="1"/>
        <end position="20"/>
    </location>
</feature>
<sequence length="398" mass="44138">MDKASKPNVEVDWSGPNSPLNRIENLQNPGASEITAAVQMLKQAARDLSKKEALFASARIDFDRKSAWTEANIQAAEFHHPAGRVGQFSSGPSVPARSHAFAKSFTRKSVVDQNKIMTCFQRTEDKIIAHFQAFLKDLDESFQNLVREVGQVTDSHTPVMERINTQIETTQKRLHKAAVNLEKYVAQDTKTLRITTTNEIATVQVPVAVNPESEITPSDVNQAILKLSNKTHSEFKSLRADLTTLRTPLLTIRDDLRQELALSRQKCSELQRKLDSLGLKQLEEDFRGVVVKMLSSNFSLVGNPTPSVREVVPLLGNVQMRGTLNETVKEYINTVKNARSGWHCLRMLRRYGLPGSRVRGACECGGGAKGEGDTPCVLVTLGEGIPFQFAYGPMPPFP</sequence>
<evidence type="ECO:0000313" key="2">
    <source>
        <dbReference type="EMBL" id="KAK0642879.1"/>
    </source>
</evidence>
<evidence type="ECO:0000313" key="3">
    <source>
        <dbReference type="Proteomes" id="UP001174936"/>
    </source>
</evidence>
<proteinExistence type="predicted"/>
<dbReference type="AlphaFoldDB" id="A0AA39XZB1"/>
<reference evidence="2" key="1">
    <citation type="submission" date="2023-06" db="EMBL/GenBank/DDBJ databases">
        <title>Genome-scale phylogeny and comparative genomics of the fungal order Sordariales.</title>
        <authorList>
            <consortium name="Lawrence Berkeley National Laboratory"/>
            <person name="Hensen N."/>
            <person name="Bonometti L."/>
            <person name="Westerberg I."/>
            <person name="Brannstrom I.O."/>
            <person name="Guillou S."/>
            <person name="Cros-Aarteil S."/>
            <person name="Calhoun S."/>
            <person name="Haridas S."/>
            <person name="Kuo A."/>
            <person name="Mondo S."/>
            <person name="Pangilinan J."/>
            <person name="Riley R."/>
            <person name="Labutti K."/>
            <person name="Andreopoulos B."/>
            <person name="Lipzen A."/>
            <person name="Chen C."/>
            <person name="Yanf M."/>
            <person name="Daum C."/>
            <person name="Ng V."/>
            <person name="Clum A."/>
            <person name="Steindorff A."/>
            <person name="Ohm R."/>
            <person name="Martin F."/>
            <person name="Silar P."/>
            <person name="Natvig D."/>
            <person name="Lalanne C."/>
            <person name="Gautier V."/>
            <person name="Ament-Velasquez S.L."/>
            <person name="Kruys A."/>
            <person name="Hutchinson M.I."/>
            <person name="Powell A.J."/>
            <person name="Barry K."/>
            <person name="Miller A.N."/>
            <person name="Grigoriev I.V."/>
            <person name="Debuchy R."/>
            <person name="Gladieux P."/>
            <person name="Thoren M.H."/>
            <person name="Johannesson H."/>
        </authorList>
    </citation>
    <scope>NUCLEOTIDE SEQUENCE</scope>
    <source>
        <strain evidence="2">SMH2532-1</strain>
    </source>
</reference>
<dbReference type="Proteomes" id="UP001174936">
    <property type="component" value="Unassembled WGS sequence"/>
</dbReference>
<keyword evidence="3" id="KW-1185">Reference proteome</keyword>
<comment type="caution">
    <text evidence="2">The sequence shown here is derived from an EMBL/GenBank/DDBJ whole genome shotgun (WGS) entry which is preliminary data.</text>
</comment>
<organism evidence="2 3">
    <name type="scientific">Cercophora newfieldiana</name>
    <dbReference type="NCBI Taxonomy" id="92897"/>
    <lineage>
        <taxon>Eukaryota</taxon>
        <taxon>Fungi</taxon>
        <taxon>Dikarya</taxon>
        <taxon>Ascomycota</taxon>
        <taxon>Pezizomycotina</taxon>
        <taxon>Sordariomycetes</taxon>
        <taxon>Sordariomycetidae</taxon>
        <taxon>Sordariales</taxon>
        <taxon>Lasiosphaeriaceae</taxon>
        <taxon>Cercophora</taxon>
    </lineage>
</organism>
<dbReference type="EMBL" id="JAULSV010000005">
    <property type="protein sequence ID" value="KAK0642879.1"/>
    <property type="molecule type" value="Genomic_DNA"/>
</dbReference>
<name>A0AA39XZB1_9PEZI</name>
<evidence type="ECO:0000256" key="1">
    <source>
        <dbReference type="SAM" id="MobiDB-lite"/>
    </source>
</evidence>
<protein>
    <submittedName>
        <fullName evidence="2">Uncharacterized protein</fullName>
    </submittedName>
</protein>